<evidence type="ECO:0000256" key="2">
    <source>
        <dbReference type="ARBA" id="ARBA00022692"/>
    </source>
</evidence>
<gene>
    <name evidence="8" type="ORF">LO55_2758</name>
</gene>
<dbReference type="RefSeq" id="WP_071361867.1">
    <property type="nucleotide sequence ID" value="NZ_JRYB01000001.1"/>
</dbReference>
<evidence type="ECO:0000313" key="8">
    <source>
        <dbReference type="EMBL" id="OIJ44125.1"/>
    </source>
</evidence>
<evidence type="ECO:0000313" key="9">
    <source>
        <dbReference type="Proteomes" id="UP000180246"/>
    </source>
</evidence>
<dbReference type="InterPro" id="IPR027469">
    <property type="entry name" value="Cation_efflux_TMD_sf"/>
</dbReference>
<dbReference type="Pfam" id="PF01545">
    <property type="entry name" value="Cation_efflux"/>
    <property type="match status" value="1"/>
</dbReference>
<evidence type="ECO:0000256" key="3">
    <source>
        <dbReference type="ARBA" id="ARBA00022989"/>
    </source>
</evidence>
<evidence type="ECO:0000256" key="5">
    <source>
        <dbReference type="SAM" id="MobiDB-lite"/>
    </source>
</evidence>
<dbReference type="Proteomes" id="UP000180246">
    <property type="component" value="Unassembled WGS sequence"/>
</dbReference>
<keyword evidence="2 6" id="KW-0812">Transmembrane</keyword>
<dbReference type="AlphaFoldDB" id="A0A1S2NGG0"/>
<feature type="transmembrane region" description="Helical" evidence="6">
    <location>
        <begin position="114"/>
        <end position="134"/>
    </location>
</feature>
<dbReference type="SUPFAM" id="SSF161111">
    <property type="entry name" value="Cation efflux protein transmembrane domain-like"/>
    <property type="match status" value="1"/>
</dbReference>
<feature type="transmembrane region" description="Helical" evidence="6">
    <location>
        <begin position="23"/>
        <end position="45"/>
    </location>
</feature>
<feature type="compositionally biased region" description="Pro residues" evidence="5">
    <location>
        <begin position="214"/>
        <end position="228"/>
    </location>
</feature>
<dbReference type="GO" id="GO:0016020">
    <property type="term" value="C:membrane"/>
    <property type="evidence" value="ECO:0007669"/>
    <property type="project" value="UniProtKB-SubCell"/>
</dbReference>
<dbReference type="GO" id="GO:0008324">
    <property type="term" value="F:monoatomic cation transmembrane transporter activity"/>
    <property type="evidence" value="ECO:0007669"/>
    <property type="project" value="InterPro"/>
</dbReference>
<reference evidence="8 9" key="1">
    <citation type="submission" date="2014-10" db="EMBL/GenBank/DDBJ databases">
        <authorList>
            <person name="Seo M.-J."/>
            <person name="Seok Y.J."/>
            <person name="Cha I.-T."/>
        </authorList>
    </citation>
    <scope>NUCLEOTIDE SEQUENCE [LARGE SCALE GENOMIC DNA]</scope>
    <source>
        <strain evidence="8 9">NEU</strain>
    </source>
</reference>
<dbReference type="Gene3D" id="1.20.1510.10">
    <property type="entry name" value="Cation efflux protein transmembrane domain"/>
    <property type="match status" value="1"/>
</dbReference>
<feature type="transmembrane region" description="Helical" evidence="6">
    <location>
        <begin position="177"/>
        <end position="195"/>
    </location>
</feature>
<feature type="transmembrane region" description="Helical" evidence="6">
    <location>
        <begin position="154"/>
        <end position="171"/>
    </location>
</feature>
<dbReference type="EMBL" id="JRYB01000001">
    <property type="protein sequence ID" value="OIJ44125.1"/>
    <property type="molecule type" value="Genomic_DNA"/>
</dbReference>
<feature type="region of interest" description="Disordered" evidence="5">
    <location>
        <begin position="213"/>
        <end position="242"/>
    </location>
</feature>
<keyword evidence="4 6" id="KW-0472">Membrane</keyword>
<feature type="transmembrane region" description="Helical" evidence="6">
    <location>
        <begin position="57"/>
        <end position="76"/>
    </location>
</feature>
<sequence length="242" mass="25177">MSACCSGSCSPTTPPPDGRYRKVLWAALLINFIMFGVELASSLAAGSVSLLADSVDFLGDAANYGVSLFVLGMAVVWRSRAAYAKGVVMGVFGVLVLARALWLGLDGHLPHAQTMGAVSLLALAANGAVAVMLYAFRNGDANMRSVWLCTRNDMIGNLAVMLAALGVFGARAGWPDIVVASIMACLGLSAARQVMRQARAELRAQAAARSPVATPMPMPVPATMPTPAPAASSASIVEIRRR</sequence>
<protein>
    <submittedName>
        <fullName evidence="8">Cation efflux family protein</fullName>
    </submittedName>
</protein>
<feature type="domain" description="Cation efflux protein transmembrane" evidence="7">
    <location>
        <begin position="24"/>
        <end position="202"/>
    </location>
</feature>
<comment type="caution">
    <text evidence="8">The sequence shown here is derived from an EMBL/GenBank/DDBJ whole genome shotgun (WGS) entry which is preliminary data.</text>
</comment>
<evidence type="ECO:0000256" key="4">
    <source>
        <dbReference type="ARBA" id="ARBA00023136"/>
    </source>
</evidence>
<evidence type="ECO:0000256" key="1">
    <source>
        <dbReference type="ARBA" id="ARBA00004141"/>
    </source>
</evidence>
<organism evidence="8 9">
    <name type="scientific">Massilia timonae</name>
    <dbReference type="NCBI Taxonomy" id="47229"/>
    <lineage>
        <taxon>Bacteria</taxon>
        <taxon>Pseudomonadati</taxon>
        <taxon>Pseudomonadota</taxon>
        <taxon>Betaproteobacteria</taxon>
        <taxon>Burkholderiales</taxon>
        <taxon>Oxalobacteraceae</taxon>
        <taxon>Telluria group</taxon>
        <taxon>Massilia</taxon>
    </lineage>
</organism>
<keyword evidence="3 6" id="KW-1133">Transmembrane helix</keyword>
<evidence type="ECO:0000256" key="6">
    <source>
        <dbReference type="SAM" id="Phobius"/>
    </source>
</evidence>
<feature type="transmembrane region" description="Helical" evidence="6">
    <location>
        <begin position="83"/>
        <end position="102"/>
    </location>
</feature>
<evidence type="ECO:0000259" key="7">
    <source>
        <dbReference type="Pfam" id="PF01545"/>
    </source>
</evidence>
<dbReference type="InterPro" id="IPR058533">
    <property type="entry name" value="Cation_efflux_TM"/>
</dbReference>
<accession>A0A1S2NGG0</accession>
<comment type="subcellular location">
    <subcellularLocation>
        <location evidence="1">Membrane</location>
        <topology evidence="1">Multi-pass membrane protein</topology>
    </subcellularLocation>
</comment>
<proteinExistence type="predicted"/>
<name>A0A1S2NGG0_9BURK</name>